<comment type="caution">
    <text evidence="1">The sequence shown here is derived from an EMBL/GenBank/DDBJ whole genome shotgun (WGS) entry which is preliminary data.</text>
</comment>
<reference evidence="1 2" key="1">
    <citation type="submission" date="2018-11" db="EMBL/GenBank/DDBJ databases">
        <title>Chitinophaga lutea sp.nov., isolate from arsenic contaminated soil.</title>
        <authorList>
            <person name="Zong Y."/>
        </authorList>
    </citation>
    <scope>NUCLEOTIDE SEQUENCE [LARGE SCALE GENOMIC DNA]</scope>
    <source>
        <strain evidence="1 2">ZY74</strain>
    </source>
</reference>
<gene>
    <name evidence="1" type="ORF">EGT74_15320</name>
</gene>
<dbReference type="EMBL" id="RPDH01000002">
    <property type="protein sequence ID" value="RPE08417.1"/>
    <property type="molecule type" value="Genomic_DNA"/>
</dbReference>
<evidence type="ECO:0000313" key="1">
    <source>
        <dbReference type="EMBL" id="RPE08417.1"/>
    </source>
</evidence>
<name>A0A3N4PWG3_9BACT</name>
<sequence length="252" mass="28615">MFPVPDTLQTAGLTEKQAMEAAYDEGCRSFTFRKNIYADAEVKQTLISIQHYKCCFCESKIGHIDDGDVEHFRPKAASRQAAGAPFIQPGYYWLAYHWDNLFLACTKCNQRHKGNLFPLQTPGSRALSHLHDVAGEDPLFIHPEHDDPAQHLTFDHENIVPAGNSERGRATIEGLRLDRTELTQHRAEMLSVVKALYDVVALFPEEEPVLREEALRILRLQQLDHTAGKHQYAGMFRAWFRRHPVPQAGSGN</sequence>
<dbReference type="Gene3D" id="1.10.30.50">
    <property type="match status" value="1"/>
</dbReference>
<organism evidence="1 2">
    <name type="scientific">Chitinophaga lutea</name>
    <dbReference type="NCBI Taxonomy" id="2488634"/>
    <lineage>
        <taxon>Bacteria</taxon>
        <taxon>Pseudomonadati</taxon>
        <taxon>Bacteroidota</taxon>
        <taxon>Chitinophagia</taxon>
        <taxon>Chitinophagales</taxon>
        <taxon>Chitinophagaceae</taxon>
        <taxon>Chitinophaga</taxon>
    </lineage>
</organism>
<accession>A0A3N4PWG3</accession>
<evidence type="ECO:0000313" key="2">
    <source>
        <dbReference type="Proteomes" id="UP000278351"/>
    </source>
</evidence>
<dbReference type="Proteomes" id="UP000278351">
    <property type="component" value="Unassembled WGS sequence"/>
</dbReference>
<proteinExistence type="predicted"/>
<evidence type="ECO:0008006" key="3">
    <source>
        <dbReference type="Google" id="ProtNLM"/>
    </source>
</evidence>
<dbReference type="AlphaFoldDB" id="A0A3N4PWG3"/>
<keyword evidence="2" id="KW-1185">Reference proteome</keyword>
<protein>
    <recommendedName>
        <fullName evidence="3">TIGR02646 family protein</fullName>
    </recommendedName>
</protein>